<evidence type="ECO:0000313" key="12">
    <source>
        <dbReference type="EMBL" id="CAD9124554.1"/>
    </source>
</evidence>
<dbReference type="Pfam" id="PF01217">
    <property type="entry name" value="Clat_adaptor_s"/>
    <property type="match status" value="1"/>
</dbReference>
<evidence type="ECO:0000259" key="11">
    <source>
        <dbReference type="Pfam" id="PF01217"/>
    </source>
</evidence>
<comment type="subcellular location">
    <subcellularLocation>
        <location evidence="1">Cell membrane</location>
    </subcellularLocation>
    <subcellularLocation>
        <location evidence="2">Membrane</location>
        <location evidence="2">Coated pit</location>
        <topology evidence="2">Peripheral membrane protein</topology>
        <orientation evidence="2">Cytoplasmic side</orientation>
    </subcellularLocation>
</comment>
<evidence type="ECO:0000256" key="3">
    <source>
        <dbReference type="ARBA" id="ARBA00006972"/>
    </source>
</evidence>
<dbReference type="PIRSF" id="PIRSF015588">
    <property type="entry name" value="AP_complex_sigma"/>
    <property type="match status" value="1"/>
</dbReference>
<protein>
    <recommendedName>
        <fullName evidence="10">AP complex subunit sigma</fullName>
    </recommendedName>
</protein>
<keyword evidence="8 10" id="KW-0472">Membrane</keyword>
<dbReference type="PANTHER" id="PTHR11753">
    <property type="entry name" value="ADAPTOR COMPLEXES SMALL SUBUNIT FAMILY"/>
    <property type="match status" value="1"/>
</dbReference>
<name>A0A7S1M8L6_NEODS</name>
<keyword evidence="4 10" id="KW-0813">Transport</keyword>
<evidence type="ECO:0000256" key="6">
    <source>
        <dbReference type="ARBA" id="ARBA00022583"/>
    </source>
</evidence>
<keyword evidence="5" id="KW-1003">Cell membrane</keyword>
<dbReference type="GO" id="GO:0030122">
    <property type="term" value="C:AP-2 adaptor complex"/>
    <property type="evidence" value="ECO:0007669"/>
    <property type="project" value="InterPro"/>
</dbReference>
<keyword evidence="9" id="KW-0168">Coated pit</keyword>
<dbReference type="InterPro" id="IPR022775">
    <property type="entry name" value="AP_mu_sigma_su"/>
</dbReference>
<comment type="similarity">
    <text evidence="3 10">Belongs to the adaptor complexes small subunit family.</text>
</comment>
<dbReference type="InterPro" id="IPR011012">
    <property type="entry name" value="Longin-like_dom_sf"/>
</dbReference>
<evidence type="ECO:0000256" key="8">
    <source>
        <dbReference type="ARBA" id="ARBA00023136"/>
    </source>
</evidence>
<sequence length="142" mass="16971">MIHFLLLQNRMGKTRLCKWYVPCDDSEKERQKTEVHRLVTSREARFTNVVEYRNCKVVYRRYVGLYFSIVCDVNDNELALFEFIHLLVETLDHFFGSVRELDIVIHFHRVYMIIDEMVLGGELQEVSKPTITERVRMLNALE</sequence>
<evidence type="ECO:0000256" key="5">
    <source>
        <dbReference type="ARBA" id="ARBA00022475"/>
    </source>
</evidence>
<dbReference type="PROSITE" id="PS00989">
    <property type="entry name" value="CLAT_ADAPTOR_S"/>
    <property type="match status" value="1"/>
</dbReference>
<dbReference type="GO" id="GO:0035615">
    <property type="term" value="F:clathrin adaptor activity"/>
    <property type="evidence" value="ECO:0007669"/>
    <property type="project" value="InterPro"/>
</dbReference>
<dbReference type="FunFam" id="3.30.450.60:FF:000010">
    <property type="entry name" value="AP complex subunit sigma"/>
    <property type="match status" value="1"/>
</dbReference>
<dbReference type="CDD" id="cd14833">
    <property type="entry name" value="AP2_sigma"/>
    <property type="match status" value="1"/>
</dbReference>
<dbReference type="SUPFAM" id="SSF64356">
    <property type="entry name" value="SNARE-like"/>
    <property type="match status" value="1"/>
</dbReference>
<evidence type="ECO:0000256" key="10">
    <source>
        <dbReference type="PIRNR" id="PIRNR015588"/>
    </source>
</evidence>
<dbReference type="AlphaFoldDB" id="A0A7S1M8L6"/>
<proteinExistence type="inferred from homology"/>
<reference evidence="12" key="1">
    <citation type="submission" date="2021-01" db="EMBL/GenBank/DDBJ databases">
        <authorList>
            <person name="Corre E."/>
            <person name="Pelletier E."/>
            <person name="Niang G."/>
            <person name="Scheremetjew M."/>
            <person name="Finn R."/>
            <person name="Kale V."/>
            <person name="Holt S."/>
            <person name="Cochrane G."/>
            <person name="Meng A."/>
            <person name="Brown T."/>
            <person name="Cohen L."/>
        </authorList>
    </citation>
    <scope>NUCLEOTIDE SEQUENCE</scope>
    <source>
        <strain evidence="12">CCAP 1951/1</strain>
    </source>
</reference>
<keyword evidence="7 10" id="KW-0653">Protein transport</keyword>
<dbReference type="EMBL" id="HBGF01028893">
    <property type="protein sequence ID" value="CAD9124554.1"/>
    <property type="molecule type" value="Transcribed_RNA"/>
</dbReference>
<evidence type="ECO:0000256" key="4">
    <source>
        <dbReference type="ARBA" id="ARBA00022448"/>
    </source>
</evidence>
<dbReference type="InterPro" id="IPR000804">
    <property type="entry name" value="Clathrin_sm-chain_CS"/>
</dbReference>
<dbReference type="Gene3D" id="3.30.450.60">
    <property type="match status" value="1"/>
</dbReference>
<dbReference type="GO" id="GO:0072583">
    <property type="term" value="P:clathrin-dependent endocytosis"/>
    <property type="evidence" value="ECO:0007669"/>
    <property type="project" value="InterPro"/>
</dbReference>
<accession>A0A7S1M8L6</accession>
<evidence type="ECO:0000256" key="9">
    <source>
        <dbReference type="ARBA" id="ARBA00023176"/>
    </source>
</evidence>
<feature type="domain" description="AP complex mu/sigma subunit" evidence="11">
    <location>
        <begin position="1"/>
        <end position="141"/>
    </location>
</feature>
<evidence type="ECO:0000256" key="2">
    <source>
        <dbReference type="ARBA" id="ARBA00004277"/>
    </source>
</evidence>
<keyword evidence="6" id="KW-0254">Endocytosis</keyword>
<organism evidence="12">
    <name type="scientific">Neobodo designis</name>
    <name type="common">Flagellated protozoan</name>
    <name type="synonym">Bodo designis</name>
    <dbReference type="NCBI Taxonomy" id="312471"/>
    <lineage>
        <taxon>Eukaryota</taxon>
        <taxon>Discoba</taxon>
        <taxon>Euglenozoa</taxon>
        <taxon>Kinetoplastea</taxon>
        <taxon>Metakinetoplastina</taxon>
        <taxon>Neobodonida</taxon>
        <taxon>Neobodo</taxon>
    </lineage>
</organism>
<dbReference type="InterPro" id="IPR027156">
    <property type="entry name" value="APS2"/>
</dbReference>
<evidence type="ECO:0000256" key="1">
    <source>
        <dbReference type="ARBA" id="ARBA00004236"/>
    </source>
</evidence>
<dbReference type="InterPro" id="IPR016635">
    <property type="entry name" value="AP_complex_ssu"/>
</dbReference>
<gene>
    <name evidence="12" type="ORF">NDES1114_LOCUS19149</name>
</gene>
<evidence type="ECO:0000256" key="7">
    <source>
        <dbReference type="ARBA" id="ARBA00022927"/>
    </source>
</evidence>
<dbReference type="GO" id="GO:0006886">
    <property type="term" value="P:intracellular protein transport"/>
    <property type="evidence" value="ECO:0007669"/>
    <property type="project" value="UniProtKB-UniRule"/>
</dbReference>